<dbReference type="PANTHER" id="PTHR31882">
    <property type="entry name" value="TNFAIP3-INTERACTING PROTEIN COILED COIL FAMILY MEMBER"/>
    <property type="match status" value="1"/>
</dbReference>
<dbReference type="EMBL" id="OY660883">
    <property type="protein sequence ID" value="CAJ1082630.1"/>
    <property type="molecule type" value="Genomic_DNA"/>
</dbReference>
<dbReference type="Proteomes" id="UP001178508">
    <property type="component" value="Chromosome 20"/>
</dbReference>
<dbReference type="AlphaFoldDB" id="A0AAV1HAN6"/>
<dbReference type="GO" id="GO:0071222">
    <property type="term" value="P:cellular response to lipopolysaccharide"/>
    <property type="evidence" value="ECO:0007669"/>
    <property type="project" value="TreeGrafter"/>
</dbReference>
<reference evidence="2" key="1">
    <citation type="submission" date="2023-08" db="EMBL/GenBank/DDBJ databases">
        <authorList>
            <person name="Alioto T."/>
            <person name="Alioto T."/>
            <person name="Gomez Garrido J."/>
        </authorList>
    </citation>
    <scope>NUCLEOTIDE SEQUENCE</scope>
</reference>
<evidence type="ECO:0000313" key="3">
    <source>
        <dbReference type="Proteomes" id="UP001178508"/>
    </source>
</evidence>
<dbReference type="GO" id="GO:0006357">
    <property type="term" value="P:regulation of transcription by RNA polymerase II"/>
    <property type="evidence" value="ECO:0007669"/>
    <property type="project" value="TreeGrafter"/>
</dbReference>
<proteinExistence type="predicted"/>
<dbReference type="GO" id="GO:0005737">
    <property type="term" value="C:cytoplasm"/>
    <property type="evidence" value="ECO:0007669"/>
    <property type="project" value="UniProtKB-ARBA"/>
</dbReference>
<evidence type="ECO:0000256" key="1">
    <source>
        <dbReference type="ARBA" id="ARBA00023054"/>
    </source>
</evidence>
<protein>
    <submittedName>
        <fullName evidence="2">TNFAIP3-interacting protein 1-like</fullName>
    </submittedName>
</protein>
<dbReference type="GO" id="GO:0043122">
    <property type="term" value="P:regulation of canonical NF-kappaB signal transduction"/>
    <property type="evidence" value="ECO:0007669"/>
    <property type="project" value="UniProtKB-ARBA"/>
</dbReference>
<organism evidence="2 3">
    <name type="scientific">Xyrichtys novacula</name>
    <name type="common">Pearly razorfish</name>
    <name type="synonym">Hemipteronotus novacula</name>
    <dbReference type="NCBI Taxonomy" id="13765"/>
    <lineage>
        <taxon>Eukaryota</taxon>
        <taxon>Metazoa</taxon>
        <taxon>Chordata</taxon>
        <taxon>Craniata</taxon>
        <taxon>Vertebrata</taxon>
        <taxon>Euteleostomi</taxon>
        <taxon>Actinopterygii</taxon>
        <taxon>Neopterygii</taxon>
        <taxon>Teleostei</taxon>
        <taxon>Neoteleostei</taxon>
        <taxon>Acanthomorphata</taxon>
        <taxon>Eupercaria</taxon>
        <taxon>Labriformes</taxon>
        <taxon>Labridae</taxon>
        <taxon>Xyrichtys</taxon>
    </lineage>
</organism>
<dbReference type="PANTHER" id="PTHR31882:SF2">
    <property type="entry name" value="TNFAIP3-INTERACTING PROTEIN 3"/>
    <property type="match status" value="1"/>
</dbReference>
<keyword evidence="3" id="KW-1185">Reference proteome</keyword>
<name>A0AAV1HAN6_XYRNO</name>
<evidence type="ECO:0000313" key="2">
    <source>
        <dbReference type="EMBL" id="CAJ1082630.1"/>
    </source>
</evidence>
<accession>A0AAV1HAN6</accession>
<sequence length="307" mass="36253">MSVHEKSTERLPVERSQTGKTITTVNKQISRLYPSLPHTDRFDAFVADQSVNFPLAAVSHADDQLEAPGASSGEVRRKAQILILEEQKQELLSINEKWAKEYQTMRQYYKEKVEDLKALLQHDYSHCEEEACDDEEMDKELTEKTRYKTLKDYIVTWTRDADVSSELLKAKNEAKELRMQNNTLTRRGHQQAEEIRRLNKALEEAYEKNQPHDVSSETLQELWKHQAEVYKEDFLKERSDREKLKEKQLDLEKKYRKVHSELRALKSQMTWVQTPQTALECNCRTQAKGSNWEVHQINQHHMVLQRR</sequence>
<gene>
    <name evidence="2" type="ORF">XNOV1_A016544</name>
</gene>
<dbReference type="Gene3D" id="1.20.5.990">
    <property type="entry name" value="Nemo cc2-lz domain - 1d5 darpin complex"/>
    <property type="match status" value="1"/>
</dbReference>
<keyword evidence="1" id="KW-0175">Coiled coil</keyword>